<dbReference type="RefSeq" id="XP_009013435.1">
    <property type="nucleotide sequence ID" value="XM_009015187.1"/>
</dbReference>
<evidence type="ECO:0000313" key="4">
    <source>
        <dbReference type="EnsemblMetazoa" id="HelroP169363"/>
    </source>
</evidence>
<dbReference type="eggNOG" id="ENOG502QQ91">
    <property type="taxonomic scope" value="Eukaryota"/>
</dbReference>
<dbReference type="HOGENOM" id="CLU_726233_0_0_1"/>
<dbReference type="KEGG" id="hro:HELRODRAFT_169363"/>
<reference evidence="4" key="3">
    <citation type="submission" date="2015-06" db="UniProtKB">
        <authorList>
            <consortium name="EnsemblMetazoa"/>
        </authorList>
    </citation>
    <scope>IDENTIFICATION</scope>
</reference>
<feature type="region of interest" description="Disordered" evidence="2">
    <location>
        <begin position="1"/>
        <end position="41"/>
    </location>
</feature>
<feature type="compositionally biased region" description="Low complexity" evidence="2">
    <location>
        <begin position="30"/>
        <end position="41"/>
    </location>
</feature>
<dbReference type="InParanoid" id="T1F1U6"/>
<name>T1F1U6_HELRO</name>
<feature type="coiled-coil region" evidence="1">
    <location>
        <begin position="313"/>
        <end position="340"/>
    </location>
</feature>
<dbReference type="EnsemblMetazoa" id="HelroT169363">
    <property type="protein sequence ID" value="HelroP169363"/>
    <property type="gene ID" value="HelroG169363"/>
</dbReference>
<reference evidence="3 5" key="2">
    <citation type="journal article" date="2013" name="Nature">
        <title>Insights into bilaterian evolution from three spiralian genomes.</title>
        <authorList>
            <person name="Simakov O."/>
            <person name="Marletaz F."/>
            <person name="Cho S.J."/>
            <person name="Edsinger-Gonzales E."/>
            <person name="Havlak P."/>
            <person name="Hellsten U."/>
            <person name="Kuo D.H."/>
            <person name="Larsson T."/>
            <person name="Lv J."/>
            <person name="Arendt D."/>
            <person name="Savage R."/>
            <person name="Osoegawa K."/>
            <person name="de Jong P."/>
            <person name="Grimwood J."/>
            <person name="Chapman J.A."/>
            <person name="Shapiro H."/>
            <person name="Aerts A."/>
            <person name="Otillar R.P."/>
            <person name="Terry A.Y."/>
            <person name="Boore J.L."/>
            <person name="Grigoriev I.V."/>
            <person name="Lindberg D.R."/>
            <person name="Seaver E.C."/>
            <person name="Weisblat D.A."/>
            <person name="Putnam N.H."/>
            <person name="Rokhsar D.S."/>
        </authorList>
    </citation>
    <scope>NUCLEOTIDE SEQUENCE</scope>
</reference>
<dbReference type="InterPro" id="IPR037386">
    <property type="entry name" value="CCDC40"/>
</dbReference>
<feature type="compositionally biased region" description="Basic and acidic residues" evidence="2">
    <location>
        <begin position="13"/>
        <end position="29"/>
    </location>
</feature>
<evidence type="ECO:0000256" key="1">
    <source>
        <dbReference type="SAM" id="Coils"/>
    </source>
</evidence>
<protein>
    <submittedName>
        <fullName evidence="3 4">Uncharacterized protein</fullName>
    </submittedName>
</protein>
<proteinExistence type="predicted"/>
<evidence type="ECO:0000313" key="3">
    <source>
        <dbReference type="EMBL" id="ESO08505.1"/>
    </source>
</evidence>
<dbReference type="OMA" id="RNEAFCA"/>
<gene>
    <name evidence="4" type="primary">20202796</name>
    <name evidence="3" type="ORF">HELRODRAFT_169363</name>
</gene>
<dbReference type="EMBL" id="KB096080">
    <property type="protein sequence ID" value="ESO08505.1"/>
    <property type="molecule type" value="Genomic_DNA"/>
</dbReference>
<dbReference type="GeneID" id="20202796"/>
<dbReference type="PANTHER" id="PTHR16275:SF8">
    <property type="entry name" value="COILED-COIL DOMAIN-CONTAINING PROTEIN 40"/>
    <property type="match status" value="1"/>
</dbReference>
<dbReference type="PANTHER" id="PTHR16275">
    <property type="entry name" value="COILED-COIL DOMAIN-CONTAINING PROTEIN 40"/>
    <property type="match status" value="1"/>
</dbReference>
<dbReference type="EMBL" id="AMQM01003272">
    <property type="status" value="NOT_ANNOTATED_CDS"/>
    <property type="molecule type" value="Genomic_DNA"/>
</dbReference>
<organism evidence="4 5">
    <name type="scientific">Helobdella robusta</name>
    <name type="common">Californian leech</name>
    <dbReference type="NCBI Taxonomy" id="6412"/>
    <lineage>
        <taxon>Eukaryota</taxon>
        <taxon>Metazoa</taxon>
        <taxon>Spiralia</taxon>
        <taxon>Lophotrochozoa</taxon>
        <taxon>Annelida</taxon>
        <taxon>Clitellata</taxon>
        <taxon>Hirudinea</taxon>
        <taxon>Rhynchobdellida</taxon>
        <taxon>Glossiphoniidae</taxon>
        <taxon>Helobdella</taxon>
    </lineage>
</organism>
<feature type="coiled-coil region" evidence="1">
    <location>
        <begin position="166"/>
        <end position="235"/>
    </location>
</feature>
<sequence length="381" mass="44219">MKKSNKKPANKNITDDEKFERRREKDVVDSGRSSFSSGRDGAISEDIEDVKKRILHRMNDFHFESEVFDEHKKINHEDFIEENNINNSIATNFKNIDDNDLISKPENENEKLTKKTSDNVENKSSVMDSGELNKNYENDFGDNKDNELIVLDPDHPQMKRFQKSLKDLLEKQTAKLTLEIKELSEALKSKKVERENIGVQLYSVQQDLIKQQTLLQKHMEDLEKLNADRQKSEFDLSTLKVKFEDGLSYLTSGKQDISQLQLELEKWNLQYFYLENAGDNMAADVALMKRAALKSNVEINKAEQLKKKQDMFVDQLTKKVISQTEELEELRQQLANQIEDTGLAKEILNESMMEVIERDLGIVPSILIKVEKENLKRNDDC</sequence>
<evidence type="ECO:0000313" key="5">
    <source>
        <dbReference type="Proteomes" id="UP000015101"/>
    </source>
</evidence>
<feature type="region of interest" description="Disordered" evidence="2">
    <location>
        <begin position="98"/>
        <end position="139"/>
    </location>
</feature>
<dbReference type="Proteomes" id="UP000015101">
    <property type="component" value="Unassembled WGS sequence"/>
</dbReference>
<dbReference type="OrthoDB" id="188741at2759"/>
<dbReference type="STRING" id="6412.T1F1U6"/>
<keyword evidence="1" id="KW-0175">Coiled coil</keyword>
<accession>T1F1U6</accession>
<dbReference type="AlphaFoldDB" id="T1F1U6"/>
<feature type="compositionally biased region" description="Basic and acidic residues" evidence="2">
    <location>
        <begin position="98"/>
        <end position="121"/>
    </location>
</feature>
<reference evidence="5" key="1">
    <citation type="submission" date="2012-12" db="EMBL/GenBank/DDBJ databases">
        <authorList>
            <person name="Hellsten U."/>
            <person name="Grimwood J."/>
            <person name="Chapman J.A."/>
            <person name="Shapiro H."/>
            <person name="Aerts A."/>
            <person name="Otillar R.P."/>
            <person name="Terry A.Y."/>
            <person name="Boore J.L."/>
            <person name="Simakov O."/>
            <person name="Marletaz F."/>
            <person name="Cho S.-J."/>
            <person name="Edsinger-Gonzales E."/>
            <person name="Havlak P."/>
            <person name="Kuo D.-H."/>
            <person name="Larsson T."/>
            <person name="Lv J."/>
            <person name="Arendt D."/>
            <person name="Savage R."/>
            <person name="Osoegawa K."/>
            <person name="de Jong P."/>
            <person name="Lindberg D.R."/>
            <person name="Seaver E.C."/>
            <person name="Weisblat D.A."/>
            <person name="Putnam N.H."/>
            <person name="Grigoriev I.V."/>
            <person name="Rokhsar D.S."/>
        </authorList>
    </citation>
    <scope>NUCLEOTIDE SEQUENCE</scope>
</reference>
<evidence type="ECO:0000256" key="2">
    <source>
        <dbReference type="SAM" id="MobiDB-lite"/>
    </source>
</evidence>
<dbReference type="CTD" id="20202796"/>
<dbReference type="GO" id="GO:0035082">
    <property type="term" value="P:axoneme assembly"/>
    <property type="evidence" value="ECO:0007669"/>
    <property type="project" value="InterPro"/>
</dbReference>
<keyword evidence="5" id="KW-1185">Reference proteome</keyword>